<name>A0ABV1RLQ7_9ALTE</name>
<sequence length="355" mass="40768">MKRMDLQRSYEVVNKLTSVERQVLDLVNKRVPHLTRVAAAMLGVSRQAINKLVNKLINADYIKAEGQTRARKYSLGKNRVYFNSYKLDKKNKLDEHVIWEDFEHVFDTLKPNVHEICFYGFTEIVNNAIDHSDGTELRVCASLSEGVVDLMVHDDGEGIFKRIARLRNLSSEKESILELSKGKLTTDPDNHTGEGIYFTSRVFDNFYIYSSGHLFDHNKERDIDFLLEHNHDVEGTIVEMQIDANSKTSQQDVFDAFAPADEFSFSKTVVPVRLAIQGKENLVSRSQAKRVLSRLDRFKTVILDFEGVENIGQAFADEIFRIFVKKHPEVTILHTNTNDNVLKWIKRAENTKMGV</sequence>
<dbReference type="InterPro" id="IPR025474">
    <property type="entry name" value="DUF4325"/>
</dbReference>
<evidence type="ECO:0000259" key="1">
    <source>
        <dbReference type="Pfam" id="PF14213"/>
    </source>
</evidence>
<dbReference type="EMBL" id="JBELOE010000266">
    <property type="protein sequence ID" value="MER2493800.1"/>
    <property type="molecule type" value="Genomic_DNA"/>
</dbReference>
<dbReference type="Gene3D" id="3.30.565.10">
    <property type="entry name" value="Histidine kinase-like ATPase, C-terminal domain"/>
    <property type="match status" value="1"/>
</dbReference>
<protein>
    <submittedName>
        <fullName evidence="2">DUF4325 domain-containing protein</fullName>
    </submittedName>
</protein>
<proteinExistence type="predicted"/>
<dbReference type="InterPro" id="IPR036388">
    <property type="entry name" value="WH-like_DNA-bd_sf"/>
</dbReference>
<gene>
    <name evidence="2" type="ORF">ABS311_18140</name>
</gene>
<organism evidence="2 3">
    <name type="scientific">Catenovulum sediminis</name>
    <dbReference type="NCBI Taxonomy" id="1740262"/>
    <lineage>
        <taxon>Bacteria</taxon>
        <taxon>Pseudomonadati</taxon>
        <taxon>Pseudomonadota</taxon>
        <taxon>Gammaproteobacteria</taxon>
        <taxon>Alteromonadales</taxon>
        <taxon>Alteromonadaceae</taxon>
        <taxon>Catenovulum</taxon>
    </lineage>
</organism>
<accession>A0ABV1RLQ7</accession>
<dbReference type="Pfam" id="PF14213">
    <property type="entry name" value="DUF4325"/>
    <property type="match status" value="1"/>
</dbReference>
<dbReference type="RefSeq" id="WP_350402853.1">
    <property type="nucleotide sequence ID" value="NZ_JBELOE010000266.1"/>
</dbReference>
<feature type="domain" description="DUF4325" evidence="1">
    <location>
        <begin position="287"/>
        <end position="341"/>
    </location>
</feature>
<dbReference type="InterPro" id="IPR036890">
    <property type="entry name" value="HATPase_C_sf"/>
</dbReference>
<comment type="caution">
    <text evidence="2">The sequence shown here is derived from an EMBL/GenBank/DDBJ whole genome shotgun (WGS) entry which is preliminary data.</text>
</comment>
<dbReference type="Proteomes" id="UP001467690">
    <property type="component" value="Unassembled WGS sequence"/>
</dbReference>
<keyword evidence="3" id="KW-1185">Reference proteome</keyword>
<dbReference type="Gene3D" id="1.10.10.10">
    <property type="entry name" value="Winged helix-like DNA-binding domain superfamily/Winged helix DNA-binding domain"/>
    <property type="match status" value="1"/>
</dbReference>
<evidence type="ECO:0000313" key="2">
    <source>
        <dbReference type="EMBL" id="MER2493800.1"/>
    </source>
</evidence>
<reference evidence="2 3" key="1">
    <citation type="submission" date="2024-06" db="EMBL/GenBank/DDBJ databases">
        <authorList>
            <person name="Chen R.Y."/>
        </authorList>
    </citation>
    <scope>NUCLEOTIDE SEQUENCE [LARGE SCALE GENOMIC DNA]</scope>
    <source>
        <strain evidence="2 3">D2</strain>
    </source>
</reference>
<dbReference type="SUPFAM" id="SSF55874">
    <property type="entry name" value="ATPase domain of HSP90 chaperone/DNA topoisomerase II/histidine kinase"/>
    <property type="match status" value="1"/>
</dbReference>
<evidence type="ECO:0000313" key="3">
    <source>
        <dbReference type="Proteomes" id="UP001467690"/>
    </source>
</evidence>